<dbReference type="InterPro" id="IPR003444">
    <property type="entry name" value="MraZ"/>
</dbReference>
<dbReference type="PATRIC" id="fig|1619044.3.peg.1277"/>
<evidence type="ECO:0000256" key="2">
    <source>
        <dbReference type="ARBA" id="ARBA00022490"/>
    </source>
</evidence>
<keyword evidence="5 7" id="KW-0238">DNA-binding</keyword>
<dbReference type="GO" id="GO:2000143">
    <property type="term" value="P:negative regulation of DNA-templated transcription initiation"/>
    <property type="evidence" value="ECO:0007669"/>
    <property type="project" value="TreeGrafter"/>
</dbReference>
<keyword evidence="3" id="KW-0677">Repeat</keyword>
<keyword evidence="6 7" id="KW-0804">Transcription</keyword>
<dbReference type="NCBIfam" id="TIGR00242">
    <property type="entry name" value="division/cell wall cluster transcriptional repressor MraZ"/>
    <property type="match status" value="1"/>
</dbReference>
<evidence type="ECO:0000256" key="7">
    <source>
        <dbReference type="HAMAP-Rule" id="MF_01008"/>
    </source>
</evidence>
<comment type="subcellular location">
    <subcellularLocation>
        <location evidence="7">Cytoplasm</location>
        <location evidence="7">Nucleoid</location>
    </subcellularLocation>
</comment>
<evidence type="ECO:0000313" key="9">
    <source>
        <dbReference type="EMBL" id="KKW41355.1"/>
    </source>
</evidence>
<comment type="similarity">
    <text evidence="7">Belongs to the MraZ family.</text>
</comment>
<dbReference type="InterPro" id="IPR035644">
    <property type="entry name" value="MraZ_C"/>
</dbReference>
<feature type="domain" description="SpoVT-AbrB" evidence="8">
    <location>
        <begin position="5"/>
        <end position="47"/>
    </location>
</feature>
<dbReference type="Proteomes" id="UP000033870">
    <property type="component" value="Unassembled WGS sequence"/>
</dbReference>
<evidence type="ECO:0000256" key="3">
    <source>
        <dbReference type="ARBA" id="ARBA00022737"/>
    </source>
</evidence>
<proteinExistence type="inferred from homology"/>
<dbReference type="PANTHER" id="PTHR34701">
    <property type="entry name" value="TRANSCRIPTIONAL REGULATOR MRAZ"/>
    <property type="match status" value="1"/>
</dbReference>
<dbReference type="CDD" id="cd16321">
    <property type="entry name" value="MraZ_C"/>
    <property type="match status" value="1"/>
</dbReference>
<gene>
    <name evidence="7" type="primary">mraZ</name>
    <name evidence="9" type="ORF">UY92_C0022G0005</name>
</gene>
<reference evidence="9 10" key="1">
    <citation type="journal article" date="2015" name="Nature">
        <title>rRNA introns, odd ribosomes, and small enigmatic genomes across a large radiation of phyla.</title>
        <authorList>
            <person name="Brown C.T."/>
            <person name="Hug L.A."/>
            <person name="Thomas B.C."/>
            <person name="Sharon I."/>
            <person name="Castelle C.J."/>
            <person name="Singh A."/>
            <person name="Wilkins M.J."/>
            <person name="Williams K.H."/>
            <person name="Banfield J.F."/>
        </authorList>
    </citation>
    <scope>NUCLEOTIDE SEQUENCE [LARGE SCALE GENOMIC DNA]</scope>
</reference>
<evidence type="ECO:0000256" key="4">
    <source>
        <dbReference type="ARBA" id="ARBA00023015"/>
    </source>
</evidence>
<dbReference type="GO" id="GO:0003700">
    <property type="term" value="F:DNA-binding transcription factor activity"/>
    <property type="evidence" value="ECO:0007669"/>
    <property type="project" value="UniProtKB-UniRule"/>
</dbReference>
<evidence type="ECO:0000256" key="6">
    <source>
        <dbReference type="ARBA" id="ARBA00023163"/>
    </source>
</evidence>
<evidence type="ECO:0000256" key="5">
    <source>
        <dbReference type="ARBA" id="ARBA00023125"/>
    </source>
</evidence>
<dbReference type="InterPro" id="IPR007159">
    <property type="entry name" value="SpoVT-AbrB_dom"/>
</dbReference>
<evidence type="ECO:0000313" key="10">
    <source>
        <dbReference type="Proteomes" id="UP000033870"/>
    </source>
</evidence>
<dbReference type="InterPro" id="IPR035642">
    <property type="entry name" value="MraZ_N"/>
</dbReference>
<dbReference type="HAMAP" id="MF_01008">
    <property type="entry name" value="MraZ"/>
    <property type="match status" value="1"/>
</dbReference>
<dbReference type="PROSITE" id="PS51740">
    <property type="entry name" value="SPOVT_ABRB"/>
    <property type="match status" value="2"/>
</dbReference>
<dbReference type="EMBL" id="LCRX01000022">
    <property type="protein sequence ID" value="KKW41355.1"/>
    <property type="molecule type" value="Genomic_DNA"/>
</dbReference>
<dbReference type="InterPro" id="IPR037914">
    <property type="entry name" value="SpoVT-AbrB_sf"/>
</dbReference>
<comment type="caution">
    <text evidence="9">The sequence shown here is derived from an EMBL/GenBank/DDBJ whole genome shotgun (WGS) entry which is preliminary data.</text>
</comment>
<dbReference type="GO" id="GO:0005737">
    <property type="term" value="C:cytoplasm"/>
    <property type="evidence" value="ECO:0007669"/>
    <property type="project" value="UniProtKB-UniRule"/>
</dbReference>
<name>A0A0G1YDT5_9BACT</name>
<dbReference type="Gene3D" id="3.40.1550.20">
    <property type="entry name" value="Transcriptional regulator MraZ domain"/>
    <property type="match status" value="1"/>
</dbReference>
<feature type="domain" description="SpoVT-AbrB" evidence="8">
    <location>
        <begin position="76"/>
        <end position="119"/>
    </location>
</feature>
<keyword evidence="4 7" id="KW-0805">Transcription regulation</keyword>
<sequence length="143" mass="15739">MFIGEYAHTLDDKGRLAVPKKFRAALGKGAVVTRGLDNCLFLYTKAEWAKLADKLANLPFAQANTRAFARLMLAGAMDVDLDKQGRVILPEYLRAFAGLAKDIVVAGLYNRLELWDAGKWAEYTKRTEAESTAIAEQMASLGV</sequence>
<comment type="subunit">
    <text evidence="7">Forms oligomers.</text>
</comment>
<dbReference type="AlphaFoldDB" id="A0A0G1YDT5"/>
<organism evidence="9 10">
    <name type="scientific">Candidatus Magasanikbacteria bacterium GW2011_GWA2_56_11</name>
    <dbReference type="NCBI Taxonomy" id="1619044"/>
    <lineage>
        <taxon>Bacteria</taxon>
        <taxon>Candidatus Magasanikiibacteriota</taxon>
    </lineage>
</organism>
<dbReference type="InterPro" id="IPR038619">
    <property type="entry name" value="MraZ_sf"/>
</dbReference>
<dbReference type="CDD" id="cd16320">
    <property type="entry name" value="MraZ_N"/>
    <property type="match status" value="1"/>
</dbReference>
<protein>
    <recommendedName>
        <fullName evidence="1 7">Transcriptional regulator MraZ</fullName>
    </recommendedName>
</protein>
<accession>A0A0G1YDT5</accession>
<dbReference type="GO" id="GO:0009295">
    <property type="term" value="C:nucleoid"/>
    <property type="evidence" value="ECO:0007669"/>
    <property type="project" value="UniProtKB-SubCell"/>
</dbReference>
<keyword evidence="2 7" id="KW-0963">Cytoplasm</keyword>
<dbReference type="PANTHER" id="PTHR34701:SF1">
    <property type="entry name" value="TRANSCRIPTIONAL REGULATOR MRAZ"/>
    <property type="match status" value="1"/>
</dbReference>
<dbReference type="STRING" id="1619044.UY92_C0022G0005"/>
<dbReference type="InterPro" id="IPR020603">
    <property type="entry name" value="MraZ_dom"/>
</dbReference>
<dbReference type="GO" id="GO:0000976">
    <property type="term" value="F:transcription cis-regulatory region binding"/>
    <property type="evidence" value="ECO:0007669"/>
    <property type="project" value="TreeGrafter"/>
</dbReference>
<evidence type="ECO:0000256" key="1">
    <source>
        <dbReference type="ARBA" id="ARBA00013860"/>
    </source>
</evidence>
<evidence type="ECO:0000259" key="8">
    <source>
        <dbReference type="PROSITE" id="PS51740"/>
    </source>
</evidence>
<dbReference type="Pfam" id="PF02381">
    <property type="entry name" value="MraZ"/>
    <property type="match status" value="2"/>
</dbReference>
<dbReference type="SUPFAM" id="SSF89447">
    <property type="entry name" value="AbrB/MazE/MraZ-like"/>
    <property type="match status" value="1"/>
</dbReference>